<accession>A0AAE6TCL7</accession>
<dbReference type="RefSeq" id="YP_010799921.1">
    <property type="nucleotide sequence ID" value="NC_076698.1"/>
</dbReference>
<dbReference type="EMBL" id="MK618655">
    <property type="protein sequence ID" value="QEQ50495.1"/>
    <property type="molecule type" value="Viral_cRNA"/>
</dbReference>
<dbReference type="GeneID" id="80538356"/>
<sequence length="121" mass="13469">MHRSGSLYLHLSINTSEHCLSVGAKIAHSDDTRLLRDVVHLYASHTAYNIEVTTYPQPHVMLPVPSPAVLLLLHSKVTLDVPLIDACVRIKMHDVVMGSHIDFYTTPAKVSVITADVLFDW</sequence>
<evidence type="ECO:0000313" key="1">
    <source>
        <dbReference type="EMBL" id="QEQ50495.1"/>
    </source>
</evidence>
<proteinExistence type="predicted"/>
<protein>
    <submittedName>
        <fullName evidence="1">ORF3</fullName>
    </submittedName>
</protein>
<name>A0AAE6TCL7_9MONO</name>
<dbReference type="Proteomes" id="UP000829969">
    <property type="component" value="Segment"/>
</dbReference>
<dbReference type="KEGG" id="vg:80538356"/>
<keyword evidence="2" id="KW-1185">Reference proteome</keyword>
<reference evidence="1" key="1">
    <citation type="journal article" date="2019" name="J. Gen. Virol.">
        <title>Discovery of two highly divergent negative-sense RNA viruses associated with the parasitic nematode, Capillaria hepatica, in wild Mus musculus from New York City.</title>
        <authorList>
            <person name="Williams S.H."/>
            <person name="Che X."/>
            <person name="Oleynik A."/>
            <person name="Garcia J.A."/>
            <person name="Muller D."/>
            <person name="Zabka T.S."/>
            <person name="Firth C."/>
            <person name="Corrigan R.M."/>
            <person name="Briese T."/>
            <person name="Jain K."/>
            <person name="Lipkin W.I."/>
        </authorList>
    </citation>
    <scope>NUCLEOTIDE SEQUENCE</scope>
    <source>
        <strain evidence="1">CHAMV1/NYC/2014/M026/0243</strain>
    </source>
</reference>
<evidence type="ECO:0000313" key="2">
    <source>
        <dbReference type="Proteomes" id="UP000829969"/>
    </source>
</evidence>
<organism evidence="1 2">
    <name type="scientific">Amsterdam virus</name>
    <dbReference type="NCBI Taxonomy" id="2613795"/>
    <lineage>
        <taxon>Viruses</taxon>
        <taxon>Riboviria</taxon>
        <taxon>Orthornavirae</taxon>
        <taxon>Negarnaviricota</taxon>
        <taxon>Haploviricotina</taxon>
        <taxon>Monjiviricetes</taxon>
        <taxon>Mononegavirales</taxon>
        <taxon>Lispiviridae</taxon>
        <taxon>Usmuvirus</taxon>
        <taxon>Usmuvirus newyorkense</taxon>
    </lineage>
</organism>